<sequence>MKFALPRRQHRGAHTAAAPAAAFGSPSSSDADHEQWIAFLSEPDPEPAPEPARLQPLWGPVPYVSTAEAAR</sequence>
<evidence type="ECO:0000256" key="1">
    <source>
        <dbReference type="SAM" id="MobiDB-lite"/>
    </source>
</evidence>
<proteinExistence type="predicted"/>
<gene>
    <name evidence="2" type="ORF">ETD86_30005</name>
</gene>
<feature type="region of interest" description="Disordered" evidence="1">
    <location>
        <begin position="1"/>
        <end position="35"/>
    </location>
</feature>
<organism evidence="2 3">
    <name type="scientific">Nonomuraea turkmeniaca</name>
    <dbReference type="NCBI Taxonomy" id="103838"/>
    <lineage>
        <taxon>Bacteria</taxon>
        <taxon>Bacillati</taxon>
        <taxon>Actinomycetota</taxon>
        <taxon>Actinomycetes</taxon>
        <taxon>Streptosporangiales</taxon>
        <taxon>Streptosporangiaceae</taxon>
        <taxon>Nonomuraea</taxon>
    </lineage>
</organism>
<dbReference type="AlphaFoldDB" id="A0A5S4F9S9"/>
<evidence type="ECO:0000313" key="3">
    <source>
        <dbReference type="Proteomes" id="UP000309128"/>
    </source>
</evidence>
<protein>
    <submittedName>
        <fullName evidence="2">Uncharacterized protein</fullName>
    </submittedName>
</protein>
<dbReference type="EMBL" id="VCKY01000117">
    <property type="protein sequence ID" value="TMR13802.1"/>
    <property type="molecule type" value="Genomic_DNA"/>
</dbReference>
<dbReference type="Proteomes" id="UP000309128">
    <property type="component" value="Unassembled WGS sequence"/>
</dbReference>
<dbReference type="RefSeq" id="WP_138669702.1">
    <property type="nucleotide sequence ID" value="NZ_VCKY01000117.1"/>
</dbReference>
<evidence type="ECO:0000313" key="2">
    <source>
        <dbReference type="EMBL" id="TMR13802.1"/>
    </source>
</evidence>
<name>A0A5S4F9S9_9ACTN</name>
<reference evidence="2 3" key="1">
    <citation type="submission" date="2019-05" db="EMBL/GenBank/DDBJ databases">
        <title>Draft genome sequence of Nonomuraea turkmeniaca DSM 43926.</title>
        <authorList>
            <person name="Saricaoglu S."/>
            <person name="Isik K."/>
        </authorList>
    </citation>
    <scope>NUCLEOTIDE SEQUENCE [LARGE SCALE GENOMIC DNA]</scope>
    <source>
        <strain evidence="2 3">DSM 43926</strain>
    </source>
</reference>
<keyword evidence="3" id="KW-1185">Reference proteome</keyword>
<feature type="compositionally biased region" description="Low complexity" evidence="1">
    <location>
        <begin position="16"/>
        <end position="29"/>
    </location>
</feature>
<accession>A0A5S4F9S9</accession>
<comment type="caution">
    <text evidence="2">The sequence shown here is derived from an EMBL/GenBank/DDBJ whole genome shotgun (WGS) entry which is preliminary data.</text>
</comment>
<feature type="compositionally biased region" description="Basic residues" evidence="1">
    <location>
        <begin position="1"/>
        <end position="13"/>
    </location>
</feature>